<keyword evidence="2" id="KW-0808">Transferase</keyword>
<feature type="repeat" description="PPR" evidence="6">
    <location>
        <begin position="332"/>
        <end position="366"/>
    </location>
</feature>
<protein>
    <recommendedName>
        <fullName evidence="10">Catechol O-methyltransferase</fullName>
    </recommendedName>
</protein>
<name>A0AA36JHF0_9DINO</name>
<keyword evidence="3" id="KW-0949">S-adenosyl-L-methionine</keyword>
<feature type="repeat" description="PPR" evidence="6">
    <location>
        <begin position="230"/>
        <end position="264"/>
    </location>
</feature>
<evidence type="ECO:0000256" key="5">
    <source>
        <dbReference type="ARBA" id="ARBA00023453"/>
    </source>
</evidence>
<dbReference type="PANTHER" id="PTHR47936:SF1">
    <property type="entry name" value="PENTATRICOPEPTIDE REPEAT-CONTAINING PROTEIN GUN1, CHLOROPLASTIC"/>
    <property type="match status" value="1"/>
</dbReference>
<dbReference type="SUPFAM" id="SSF53335">
    <property type="entry name" value="S-adenosyl-L-methionine-dependent methyltransferases"/>
    <property type="match status" value="1"/>
</dbReference>
<proteinExistence type="inferred from homology"/>
<dbReference type="Pfam" id="PF13812">
    <property type="entry name" value="PPR_3"/>
    <property type="match status" value="2"/>
</dbReference>
<keyword evidence="1" id="KW-0489">Methyltransferase</keyword>
<dbReference type="PROSITE" id="PS51257">
    <property type="entry name" value="PROKAR_LIPOPROTEIN"/>
    <property type="match status" value="1"/>
</dbReference>
<dbReference type="InterPro" id="IPR002935">
    <property type="entry name" value="SAM_O-MeTrfase"/>
</dbReference>
<feature type="repeat" description="PPR" evidence="6">
    <location>
        <begin position="61"/>
        <end position="95"/>
    </location>
</feature>
<evidence type="ECO:0000256" key="6">
    <source>
        <dbReference type="PROSITE-ProRule" id="PRU00708"/>
    </source>
</evidence>
<comment type="caution">
    <text evidence="8">The sequence shown here is derived from an EMBL/GenBank/DDBJ whole genome shotgun (WGS) entry which is preliminary data.</text>
</comment>
<dbReference type="Pfam" id="PF13041">
    <property type="entry name" value="PPR_2"/>
    <property type="match status" value="1"/>
</dbReference>
<evidence type="ECO:0000313" key="9">
    <source>
        <dbReference type="Proteomes" id="UP001178507"/>
    </source>
</evidence>
<evidence type="ECO:0000313" key="8">
    <source>
        <dbReference type="EMBL" id="CAJ1405106.1"/>
    </source>
</evidence>
<dbReference type="CDD" id="cd02440">
    <property type="entry name" value="AdoMet_MTases"/>
    <property type="match status" value="1"/>
</dbReference>
<dbReference type="GO" id="GO:0008171">
    <property type="term" value="F:O-methyltransferase activity"/>
    <property type="evidence" value="ECO:0007669"/>
    <property type="project" value="InterPro"/>
</dbReference>
<evidence type="ECO:0000256" key="7">
    <source>
        <dbReference type="SAM" id="MobiDB-lite"/>
    </source>
</evidence>
<evidence type="ECO:0000256" key="1">
    <source>
        <dbReference type="ARBA" id="ARBA00022603"/>
    </source>
</evidence>
<evidence type="ECO:0000256" key="3">
    <source>
        <dbReference type="ARBA" id="ARBA00022691"/>
    </source>
</evidence>
<dbReference type="InterPro" id="IPR011990">
    <property type="entry name" value="TPR-like_helical_dom_sf"/>
</dbReference>
<evidence type="ECO:0000256" key="4">
    <source>
        <dbReference type="ARBA" id="ARBA00022737"/>
    </source>
</evidence>
<dbReference type="Gene3D" id="3.40.50.150">
    <property type="entry name" value="Vaccinia Virus protein VP39"/>
    <property type="match status" value="1"/>
</dbReference>
<comment type="similarity">
    <text evidence="5">Belongs to the class I-like SAM-binding methyltransferase superfamily. Cation-dependent O-methyltransferase family.</text>
</comment>
<reference evidence="8" key="1">
    <citation type="submission" date="2023-08" db="EMBL/GenBank/DDBJ databases">
        <authorList>
            <person name="Chen Y."/>
            <person name="Shah S."/>
            <person name="Dougan E. K."/>
            <person name="Thang M."/>
            <person name="Chan C."/>
        </authorList>
    </citation>
    <scope>NUCLEOTIDE SEQUENCE</scope>
</reference>
<feature type="region of interest" description="Disordered" evidence="7">
    <location>
        <begin position="931"/>
        <end position="993"/>
    </location>
</feature>
<keyword evidence="9" id="KW-1185">Reference proteome</keyword>
<dbReference type="Gene3D" id="1.25.40.10">
    <property type="entry name" value="Tetratricopeptide repeat domain"/>
    <property type="match status" value="5"/>
</dbReference>
<gene>
    <name evidence="8" type="ORF">EVOR1521_LOCUS27411</name>
</gene>
<dbReference type="NCBIfam" id="TIGR00756">
    <property type="entry name" value="PPR"/>
    <property type="match status" value="1"/>
</dbReference>
<feature type="compositionally biased region" description="Basic and acidic residues" evidence="7">
    <location>
        <begin position="982"/>
        <end position="993"/>
    </location>
</feature>
<keyword evidence="4" id="KW-0677">Repeat</keyword>
<organism evidence="8 9">
    <name type="scientific">Effrenium voratum</name>
    <dbReference type="NCBI Taxonomy" id="2562239"/>
    <lineage>
        <taxon>Eukaryota</taxon>
        <taxon>Sar</taxon>
        <taxon>Alveolata</taxon>
        <taxon>Dinophyceae</taxon>
        <taxon>Suessiales</taxon>
        <taxon>Symbiodiniaceae</taxon>
        <taxon>Effrenium</taxon>
    </lineage>
</organism>
<dbReference type="InterPro" id="IPR029063">
    <property type="entry name" value="SAM-dependent_MTases_sf"/>
</dbReference>
<dbReference type="PROSITE" id="PS51682">
    <property type="entry name" value="SAM_OMT_I"/>
    <property type="match status" value="1"/>
</dbReference>
<feature type="region of interest" description="Disordered" evidence="7">
    <location>
        <begin position="763"/>
        <end position="782"/>
    </location>
</feature>
<dbReference type="GO" id="GO:0032259">
    <property type="term" value="P:methylation"/>
    <property type="evidence" value="ECO:0007669"/>
    <property type="project" value="UniProtKB-KW"/>
</dbReference>
<dbReference type="Pfam" id="PF01596">
    <property type="entry name" value="Methyltransf_3"/>
    <property type="match status" value="1"/>
</dbReference>
<sequence length="993" mass="109070">MLRTSLRVSRRTKLALVRRRSSTSYGALAACARSARWQLAISHLEVLCKRGQAARPEHHVPVEAYNAVISACKQRKQWAVVLRLVELMQRRACEPDQYTYSSAISSCGGAHWQHALALGEQMVKEAVEPGAVAATALISACARAAEWQLALNLYEKKRWDAAAVVNATMNACVRGSCWPLSLQLLQRMVKDGLQPDLVSFNSAIHACEKGGAWVLALQLLARLEEALQPDVISFNAAMSACSEGQRWAGALLLLSEMATKQVIPDLVSFNAALKASKAAQLWPLSFQLLGQMMACKLRPNLISFNTVLAACERWEHSVQVLQSLRRSQLQPDRHSWTSLVAAYARDSKWMQARSALRDARCQRLQPDLVSFGAAASACRSQWRLALALFAELQDASLQPDERFCGSVITASALGMQWKVATSLLLEMPIRRLEPSAASAAPVLSVLLDAKQWQRALELFGQLPDHAKDVQSYSQLVMLCEQRDRPERQEMLESLAASKGVSRSLAAVLGSTFSRSREEAFVPLSAASAWRPYVKEIRLMQHVLQNAQEGDPQSVCDAVEGFGLHAKGKAWLKVAAGQKAEVLVAAARAAAAGSMLEIGTYCGHSAIRLAAARPDMKVVSLEMDPIHAVLARRLVAFAGLAESIQVWTGHSRDLLPYLAEKYAGFDFVFMDQRGSRYEEDLASLERLGLLQPGALVVADNVLKPGAPVFLWRVCKAQDYETQVVRVAEFAMPVEDWMSVSRRRGGNRNPPGPAPADLRRLSEAADAMRSRAGGSAAQPSVGRFDSGAEKVTEVQRGAIAWHELLCHVRDGPAPRLAARADLGPQQGLGRLLSRAERPCKLQVPEMQRCRLDSTAMRELRSVRLEQLHLLDLGANRNRLDNQLSASEALLMAAAASQSGLGWATSTRSMSRSVSEQFLPRRRQACDHMLQRLALTQPQAKSTERSPSRWIADSRARSEEQQQEPQGPQGLALRTAKSAVGLDAQEMKKRDSIEEG</sequence>
<dbReference type="EMBL" id="CAUJNA010003569">
    <property type="protein sequence ID" value="CAJ1405106.1"/>
    <property type="molecule type" value="Genomic_DNA"/>
</dbReference>
<dbReference type="AlphaFoldDB" id="A0AA36JHF0"/>
<accession>A0AA36JHF0</accession>
<dbReference type="PROSITE" id="PS51375">
    <property type="entry name" value="PPR"/>
    <property type="match status" value="3"/>
</dbReference>
<evidence type="ECO:0008006" key="10">
    <source>
        <dbReference type="Google" id="ProtNLM"/>
    </source>
</evidence>
<dbReference type="Proteomes" id="UP001178507">
    <property type="component" value="Unassembled WGS sequence"/>
</dbReference>
<feature type="compositionally biased region" description="Basic and acidic residues" evidence="7">
    <location>
        <begin position="939"/>
        <end position="957"/>
    </location>
</feature>
<dbReference type="PANTHER" id="PTHR47936">
    <property type="entry name" value="PPR_LONG DOMAIN-CONTAINING PROTEIN"/>
    <property type="match status" value="1"/>
</dbReference>
<evidence type="ECO:0000256" key="2">
    <source>
        <dbReference type="ARBA" id="ARBA00022679"/>
    </source>
</evidence>
<dbReference type="InterPro" id="IPR002885">
    <property type="entry name" value="PPR_rpt"/>
</dbReference>